<reference evidence="1" key="1">
    <citation type="journal article" date="2015" name="Nature">
        <title>Complex archaea that bridge the gap between prokaryotes and eukaryotes.</title>
        <authorList>
            <person name="Spang A."/>
            <person name="Saw J.H."/>
            <person name="Jorgensen S.L."/>
            <person name="Zaremba-Niedzwiedzka K."/>
            <person name="Martijn J."/>
            <person name="Lind A.E."/>
            <person name="van Eijk R."/>
            <person name="Schleper C."/>
            <person name="Guy L."/>
            <person name="Ettema T.J."/>
        </authorList>
    </citation>
    <scope>NUCLEOTIDE SEQUENCE</scope>
</reference>
<sequence>MFTNPWSEPAGQDRGNLVRRDLEVARRTAEKAATSQSGMGKEIAKFTGALGGIQKHLAAAPESWRLIRAFVVVDVPAVLQALEGLPDLEHGPARNDLEQSLTQALTRADHYLRTLNEARARELGVGLDVLPALAGPVDAPASTGLMSGITRRAQAVTKSAGALTGGALDLTSEVTSRASLAASGITRLSGAYLGDASRAVARPVTMRMSALSDALAQGSISALVFGGLASLIFPPLAPFLVGEAILSMPDAYASRLAGLNDAEARQELERAGERKDRITQIMATLKAGPVRFDTPCLSITMDPRSGKASGIVLQGRYTGHVLEEIEAREIIRMRDKAPDEETRRALKAWIDRA</sequence>
<organism evidence="1">
    <name type="scientific">marine sediment metagenome</name>
    <dbReference type="NCBI Taxonomy" id="412755"/>
    <lineage>
        <taxon>unclassified sequences</taxon>
        <taxon>metagenomes</taxon>
        <taxon>ecological metagenomes</taxon>
    </lineage>
</organism>
<proteinExistence type="predicted"/>
<accession>A0A0F9VTD0</accession>
<dbReference type="EMBL" id="LAZR01000009">
    <property type="protein sequence ID" value="KKO08356.1"/>
    <property type="molecule type" value="Genomic_DNA"/>
</dbReference>
<dbReference type="AlphaFoldDB" id="A0A0F9VTD0"/>
<name>A0A0F9VTD0_9ZZZZ</name>
<protein>
    <submittedName>
        <fullName evidence="1">Uncharacterized protein</fullName>
    </submittedName>
</protein>
<gene>
    <name evidence="1" type="ORF">LCGC14_0042940</name>
</gene>
<evidence type="ECO:0000313" key="1">
    <source>
        <dbReference type="EMBL" id="KKO08356.1"/>
    </source>
</evidence>
<comment type="caution">
    <text evidence="1">The sequence shown here is derived from an EMBL/GenBank/DDBJ whole genome shotgun (WGS) entry which is preliminary data.</text>
</comment>